<keyword evidence="7" id="KW-1185">Reference proteome</keyword>
<proteinExistence type="predicted"/>
<gene>
    <name evidence="6" type="ORF">ACFPIJ_63440</name>
</gene>
<sequence>MRRSVVYPLVALGAAASTLWLGSPASAHGYVSSPPSRQALCAQGKVADCGAIQYEPQSVEGPKGLKTCNANKPEFAVLNDNSRNWPATQVGSSVTFNWVLTARHSTSTWDYFIGNTRIAQFNDGGKQPNATVSHQVSLAGYSGRQTVLAVWNIADTANAFYNCVDLQVGSGGGTSTPTPRPSATTSSPKPTATATSKPTATATATATATKTPTTAPTTKPPAPSGAAWAAGTTYHVGDVVTYDGRRYQCRQSHTSIYTWEPIYTLALWLPV</sequence>
<evidence type="ECO:0000313" key="6">
    <source>
        <dbReference type="EMBL" id="MFC5008557.1"/>
    </source>
</evidence>
<dbReference type="InterPro" id="IPR051024">
    <property type="entry name" value="GlcNAc_Chitin_IntDeg"/>
</dbReference>
<dbReference type="InterPro" id="IPR004302">
    <property type="entry name" value="Cellulose/chitin-bd_N"/>
</dbReference>
<keyword evidence="2" id="KW-0378">Hydrolase</keyword>
<dbReference type="Gene3D" id="2.10.10.20">
    <property type="entry name" value="Carbohydrate-binding module superfamily 5/12"/>
    <property type="match status" value="1"/>
</dbReference>
<dbReference type="InterPro" id="IPR014756">
    <property type="entry name" value="Ig_E-set"/>
</dbReference>
<dbReference type="Pfam" id="PF03067">
    <property type="entry name" value="LPMO_10"/>
    <property type="match status" value="1"/>
</dbReference>
<name>A0ABV9WJT6_9ACTN</name>
<dbReference type="InterPro" id="IPR036573">
    <property type="entry name" value="CBM_sf_5/12"/>
</dbReference>
<feature type="chain" id="PRO_5045613816" evidence="4">
    <location>
        <begin position="28"/>
        <end position="271"/>
    </location>
</feature>
<feature type="compositionally biased region" description="Low complexity" evidence="3">
    <location>
        <begin position="175"/>
        <end position="217"/>
    </location>
</feature>
<evidence type="ECO:0000259" key="5">
    <source>
        <dbReference type="SMART" id="SM00495"/>
    </source>
</evidence>
<reference evidence="7" key="1">
    <citation type="journal article" date="2019" name="Int. J. Syst. Evol. Microbiol.">
        <title>The Global Catalogue of Microorganisms (GCM) 10K type strain sequencing project: providing services to taxonomists for standard genome sequencing and annotation.</title>
        <authorList>
            <consortium name="The Broad Institute Genomics Platform"/>
            <consortium name="The Broad Institute Genome Sequencing Center for Infectious Disease"/>
            <person name="Wu L."/>
            <person name="Ma J."/>
        </authorList>
    </citation>
    <scope>NUCLEOTIDE SEQUENCE [LARGE SCALE GENOMIC DNA]</scope>
    <source>
        <strain evidence="7">CGMCC 4.7152</strain>
    </source>
</reference>
<dbReference type="Proteomes" id="UP001595912">
    <property type="component" value="Unassembled WGS sequence"/>
</dbReference>
<evidence type="ECO:0000313" key="7">
    <source>
        <dbReference type="Proteomes" id="UP001595912"/>
    </source>
</evidence>
<dbReference type="InterPro" id="IPR003610">
    <property type="entry name" value="CBM5/12"/>
</dbReference>
<feature type="signal peptide" evidence="4">
    <location>
        <begin position="1"/>
        <end position="27"/>
    </location>
</feature>
<evidence type="ECO:0000256" key="3">
    <source>
        <dbReference type="SAM" id="MobiDB-lite"/>
    </source>
</evidence>
<accession>A0ABV9WJT6</accession>
<dbReference type="RefSeq" id="WP_380129251.1">
    <property type="nucleotide sequence ID" value="NZ_JBHSIU010000131.1"/>
</dbReference>
<dbReference type="EMBL" id="JBHSIU010000131">
    <property type="protein sequence ID" value="MFC5008557.1"/>
    <property type="molecule type" value="Genomic_DNA"/>
</dbReference>
<keyword evidence="6" id="KW-0560">Oxidoreductase</keyword>
<comment type="caution">
    <text evidence="6">The sequence shown here is derived from an EMBL/GenBank/DDBJ whole genome shotgun (WGS) entry which is preliminary data.</text>
</comment>
<dbReference type="Pfam" id="PF02839">
    <property type="entry name" value="CBM_5_12"/>
    <property type="match status" value="1"/>
</dbReference>
<evidence type="ECO:0000256" key="2">
    <source>
        <dbReference type="ARBA" id="ARBA00022801"/>
    </source>
</evidence>
<dbReference type="Gene3D" id="2.70.50.50">
    <property type="entry name" value="chitin-binding protein cbp21"/>
    <property type="match status" value="1"/>
</dbReference>
<protein>
    <submittedName>
        <fullName evidence="6">Lytic polysaccharide monooxygenase</fullName>
    </submittedName>
</protein>
<keyword evidence="1 4" id="KW-0732">Signal</keyword>
<organism evidence="6 7">
    <name type="scientific">Dactylosporangium cerinum</name>
    <dbReference type="NCBI Taxonomy" id="1434730"/>
    <lineage>
        <taxon>Bacteria</taxon>
        <taxon>Bacillati</taxon>
        <taxon>Actinomycetota</taxon>
        <taxon>Actinomycetes</taxon>
        <taxon>Micromonosporales</taxon>
        <taxon>Micromonosporaceae</taxon>
        <taxon>Dactylosporangium</taxon>
    </lineage>
</organism>
<dbReference type="SUPFAM" id="SSF51055">
    <property type="entry name" value="Carbohydrate binding domain"/>
    <property type="match status" value="1"/>
</dbReference>
<feature type="domain" description="Chitin-binding type-3" evidence="5">
    <location>
        <begin position="225"/>
        <end position="271"/>
    </location>
</feature>
<dbReference type="PANTHER" id="PTHR34823:SF1">
    <property type="entry name" value="CHITIN-BINDING TYPE-4 DOMAIN-CONTAINING PROTEIN"/>
    <property type="match status" value="1"/>
</dbReference>
<dbReference type="SUPFAM" id="SSF81296">
    <property type="entry name" value="E set domains"/>
    <property type="match status" value="1"/>
</dbReference>
<feature type="region of interest" description="Disordered" evidence="3">
    <location>
        <begin position="172"/>
        <end position="228"/>
    </location>
</feature>
<dbReference type="PANTHER" id="PTHR34823">
    <property type="entry name" value="GLCNAC-BINDING PROTEIN A"/>
    <property type="match status" value="1"/>
</dbReference>
<evidence type="ECO:0000256" key="4">
    <source>
        <dbReference type="SAM" id="SignalP"/>
    </source>
</evidence>
<dbReference type="CDD" id="cd12214">
    <property type="entry name" value="ChiA1_BD"/>
    <property type="match status" value="1"/>
</dbReference>
<dbReference type="SMART" id="SM00495">
    <property type="entry name" value="ChtBD3"/>
    <property type="match status" value="1"/>
</dbReference>
<keyword evidence="6" id="KW-0503">Monooxygenase</keyword>
<dbReference type="CDD" id="cd21177">
    <property type="entry name" value="LPMO_AA10"/>
    <property type="match status" value="1"/>
</dbReference>
<dbReference type="GO" id="GO:0004497">
    <property type="term" value="F:monooxygenase activity"/>
    <property type="evidence" value="ECO:0007669"/>
    <property type="project" value="UniProtKB-KW"/>
</dbReference>
<evidence type="ECO:0000256" key="1">
    <source>
        <dbReference type="ARBA" id="ARBA00022729"/>
    </source>
</evidence>